<keyword evidence="4" id="KW-0378">Hydrolase</keyword>
<dbReference type="EMBL" id="WEKT01000020">
    <property type="protein sequence ID" value="MZI93937.1"/>
    <property type="molecule type" value="Genomic_DNA"/>
</dbReference>
<feature type="region of interest" description="Disordered" evidence="1">
    <location>
        <begin position="524"/>
        <end position="562"/>
    </location>
</feature>
<feature type="domain" description="Peptidase M6-like" evidence="3">
    <location>
        <begin position="182"/>
        <end position="258"/>
    </location>
</feature>
<accession>A0A7X4RV43</accession>
<evidence type="ECO:0000259" key="3">
    <source>
        <dbReference type="Pfam" id="PF05547"/>
    </source>
</evidence>
<dbReference type="GO" id="GO:0008237">
    <property type="term" value="F:metallopeptidase activity"/>
    <property type="evidence" value="ECO:0007669"/>
    <property type="project" value="UniProtKB-KW"/>
</dbReference>
<dbReference type="Proteomes" id="UP000462621">
    <property type="component" value="Unassembled WGS sequence"/>
</dbReference>
<protein>
    <submittedName>
        <fullName evidence="4">M6 family metalloprotease domain-containing protein</fullName>
    </submittedName>
</protein>
<feature type="chain" id="PRO_5031424407" evidence="2">
    <location>
        <begin position="20"/>
        <end position="659"/>
    </location>
</feature>
<organism evidence="4 5">
    <name type="scientific">Vibrio eleionomae</name>
    <dbReference type="NCBI Taxonomy" id="2653505"/>
    <lineage>
        <taxon>Bacteria</taxon>
        <taxon>Pseudomonadati</taxon>
        <taxon>Pseudomonadota</taxon>
        <taxon>Gammaproteobacteria</taxon>
        <taxon>Vibrionales</taxon>
        <taxon>Vibrionaceae</taxon>
        <taxon>Vibrio</taxon>
    </lineage>
</organism>
<dbReference type="PANTHER" id="PTHR41775:SF1">
    <property type="entry name" value="PEPTIDASE M6-LIKE DOMAIN-CONTAINING PROTEIN"/>
    <property type="match status" value="1"/>
</dbReference>
<evidence type="ECO:0000313" key="5">
    <source>
        <dbReference type="Proteomes" id="UP000462621"/>
    </source>
</evidence>
<feature type="compositionally biased region" description="Low complexity" evidence="1">
    <location>
        <begin position="525"/>
        <end position="539"/>
    </location>
</feature>
<dbReference type="InterPro" id="IPR008757">
    <property type="entry name" value="Peptidase_M6-like_domain"/>
</dbReference>
<keyword evidence="2" id="KW-0732">Signal</keyword>
<dbReference type="SUPFAM" id="SSF89260">
    <property type="entry name" value="Collagen-binding domain"/>
    <property type="match status" value="1"/>
</dbReference>
<dbReference type="Gene3D" id="2.60.120.380">
    <property type="match status" value="1"/>
</dbReference>
<sequence length="659" mass="72426">MKLSSGILCLSLISAMSHAAIPYKGQTYQYTQPNGEKLTLSLDGNDYYAEQRTTTGKLVIYDADLKGMAYAKVSQDGSQLISTGELATEKTTISTDALSASKFVKHYQAQQGLSRAARLKLAEQARDKLLQPERSQYSWLMSSKAAVSDKHVIGKIQGLTIMIQFPDEAGTMTKTQINNFLNAENYSEFNNKESIRGYYQSVSAGKVDYTNTVVGYYTAKHNKAYYTDESLEFSLRARELITEALNWLENEQGFDFSTLSTDGNKQIRGLNFLYAGTSGGSWSKGLWPHMGWLSPQFCADGVCTSKYQISDMGSSLSIGTFAHESGHLLFDWPDLYDYDGSSYGSVASYGIMGYGAVGYKSMYNPTAPVSPLRDLVGWETITELNPAVDSNAPSGRLSLTNMSNHEYKWTNPNNSGEAFYIEAINQQGQNSEQPGSGLAIYHVDSNGDRDNEWHPYIQMEHADGNRDPENYVNQGDATDVYTEYGEFTATLPNALTTKGTNSLWWDGSESGLTITDVSQPGQTISFLSTTSSDTGSSSSEQGNNQETDDSSTGDETNTDTNDLVYAGNIDQYSSVVEPNGSYFQLNQEQVLNISLSGAANTDFGMALYKYQNNEWQAVAVSQTEGSSDEAISYDAQSGYYYVLILAYSGSGQYKLTIEQ</sequence>
<dbReference type="AlphaFoldDB" id="A0A7X4RV43"/>
<keyword evidence="4" id="KW-0645">Protease</keyword>
<proteinExistence type="predicted"/>
<evidence type="ECO:0000256" key="1">
    <source>
        <dbReference type="SAM" id="MobiDB-lite"/>
    </source>
</evidence>
<keyword evidence="4" id="KW-0482">Metalloprotease</keyword>
<dbReference type="GO" id="GO:0006508">
    <property type="term" value="P:proteolysis"/>
    <property type="evidence" value="ECO:0007669"/>
    <property type="project" value="UniProtKB-KW"/>
</dbReference>
<dbReference type="PANTHER" id="PTHR41775">
    <property type="entry name" value="SECRETED PROTEIN-RELATED"/>
    <property type="match status" value="1"/>
</dbReference>
<gene>
    <name evidence="4" type="ORF">F9817_12110</name>
</gene>
<evidence type="ECO:0000256" key="2">
    <source>
        <dbReference type="SAM" id="SignalP"/>
    </source>
</evidence>
<dbReference type="Pfam" id="PF05547">
    <property type="entry name" value="Peptidase_M6"/>
    <property type="match status" value="1"/>
</dbReference>
<reference evidence="4 5" key="1">
    <citation type="submission" date="2019-10" db="EMBL/GenBank/DDBJ databases">
        <title>Vibrio sp. nov. isolated from a shrimp pond.</title>
        <authorList>
            <person name="Gomez-Gil B."/>
            <person name="Enciso-Ibarra J."/>
            <person name="Enciso-Ibarra K."/>
            <person name="Bolan-Mejia C."/>
        </authorList>
    </citation>
    <scope>NUCLEOTIDE SEQUENCE [LARGE SCALE GENOMIC DNA]</scope>
    <source>
        <strain evidence="4 5">CAIM 722</strain>
    </source>
</reference>
<keyword evidence="5" id="KW-1185">Reference proteome</keyword>
<comment type="caution">
    <text evidence="4">The sequence shown here is derived from an EMBL/GenBank/DDBJ whole genome shotgun (WGS) entry which is preliminary data.</text>
</comment>
<name>A0A7X4RV43_9VIBR</name>
<evidence type="ECO:0000313" key="4">
    <source>
        <dbReference type="EMBL" id="MZI93937.1"/>
    </source>
</evidence>
<dbReference type="NCBIfam" id="TIGR03296">
    <property type="entry name" value="M6dom_TIGR03296"/>
    <property type="match status" value="1"/>
</dbReference>
<feature type="signal peptide" evidence="2">
    <location>
        <begin position="1"/>
        <end position="19"/>
    </location>
</feature>